<keyword evidence="10" id="KW-1185">Reference proteome</keyword>
<feature type="binding site" evidence="7">
    <location>
        <position position="6"/>
    </location>
    <ligand>
        <name>Fe cation</name>
        <dbReference type="ChEBI" id="CHEBI:24875"/>
    </ligand>
</feature>
<dbReference type="PATRIC" id="fig|1307761.3.peg.2190"/>
<evidence type="ECO:0000313" key="9">
    <source>
        <dbReference type="EMBL" id="AHC15560.1"/>
    </source>
</evidence>
<dbReference type="InterPro" id="IPR024922">
    <property type="entry name" value="Rubredoxin"/>
</dbReference>
<feature type="binding site" evidence="7">
    <location>
        <position position="9"/>
    </location>
    <ligand>
        <name>Fe cation</name>
        <dbReference type="ChEBI" id="CHEBI:24875"/>
    </ligand>
</feature>
<dbReference type="GO" id="GO:0043448">
    <property type="term" value="P:alkane catabolic process"/>
    <property type="evidence" value="ECO:0007669"/>
    <property type="project" value="TreeGrafter"/>
</dbReference>
<protein>
    <recommendedName>
        <fullName evidence="6">Rubredoxin</fullName>
    </recommendedName>
</protein>
<feature type="domain" description="Rubredoxin-like" evidence="8">
    <location>
        <begin position="1"/>
        <end position="52"/>
    </location>
</feature>
<feature type="binding site" evidence="7">
    <location>
        <position position="42"/>
    </location>
    <ligand>
        <name>Fe cation</name>
        <dbReference type="ChEBI" id="CHEBI:24875"/>
    </ligand>
</feature>
<name>V5WIX1_9SPIO</name>
<evidence type="ECO:0000256" key="7">
    <source>
        <dbReference type="PIRSR" id="PIRSR000071-1"/>
    </source>
</evidence>
<dbReference type="EMBL" id="CP006939">
    <property type="protein sequence ID" value="AHC15560.1"/>
    <property type="molecule type" value="Genomic_DNA"/>
</dbReference>
<dbReference type="PRINTS" id="PR00163">
    <property type="entry name" value="RUBREDOXIN"/>
</dbReference>
<dbReference type="GO" id="GO:0005506">
    <property type="term" value="F:iron ion binding"/>
    <property type="evidence" value="ECO:0007669"/>
    <property type="project" value="InterPro"/>
</dbReference>
<dbReference type="PROSITE" id="PS00202">
    <property type="entry name" value="RUBREDOXIN"/>
    <property type="match status" value="1"/>
</dbReference>
<dbReference type="SUPFAM" id="SSF57802">
    <property type="entry name" value="Rubredoxin-like"/>
    <property type="match status" value="1"/>
</dbReference>
<dbReference type="STRING" id="1307761.L21SP2_2197"/>
<evidence type="ECO:0000256" key="1">
    <source>
        <dbReference type="ARBA" id="ARBA00005337"/>
    </source>
</evidence>
<sequence>MQKYVCEVCGYIYDPAEGDPDNGVPAGTAFEALPDDWVCPMCGAEKEDFSPED</sequence>
<evidence type="ECO:0000256" key="6">
    <source>
        <dbReference type="PIRNR" id="PIRNR000071"/>
    </source>
</evidence>
<dbReference type="InterPro" id="IPR024934">
    <property type="entry name" value="Rubredoxin-like_dom"/>
</dbReference>
<dbReference type="Gene3D" id="2.20.28.10">
    <property type="match status" value="1"/>
</dbReference>
<dbReference type="GO" id="GO:0009055">
    <property type="term" value="F:electron transfer activity"/>
    <property type="evidence" value="ECO:0007669"/>
    <property type="project" value="InterPro"/>
</dbReference>
<feature type="binding site" evidence="7">
    <location>
        <position position="39"/>
    </location>
    <ligand>
        <name>Fe cation</name>
        <dbReference type="ChEBI" id="CHEBI:24875"/>
    </ligand>
</feature>
<evidence type="ECO:0000256" key="5">
    <source>
        <dbReference type="ARBA" id="ARBA00023004"/>
    </source>
</evidence>
<keyword evidence="5 6" id="KW-0408">Iron</keyword>
<dbReference type="PIRSF" id="PIRSF000071">
    <property type="entry name" value="Rubredoxin"/>
    <property type="match status" value="1"/>
</dbReference>
<evidence type="ECO:0000256" key="2">
    <source>
        <dbReference type="ARBA" id="ARBA00022448"/>
    </source>
</evidence>
<dbReference type="PANTHER" id="PTHR47627:SF1">
    <property type="entry name" value="RUBREDOXIN-1-RELATED"/>
    <property type="match status" value="1"/>
</dbReference>
<evidence type="ECO:0000259" key="8">
    <source>
        <dbReference type="PROSITE" id="PS50903"/>
    </source>
</evidence>
<reference evidence="9 10" key="1">
    <citation type="journal article" date="2015" name="Stand. Genomic Sci.">
        <title>Complete genome sequence and description of Salinispira pacifica gen. nov., sp. nov., a novel spirochaete isolated form a hypersaline microbial mat.</title>
        <authorList>
            <person name="Ben Hania W."/>
            <person name="Joseph M."/>
            <person name="Schumann P."/>
            <person name="Bunk B."/>
            <person name="Fiebig A."/>
            <person name="Sproer C."/>
            <person name="Klenk H.P."/>
            <person name="Fardeau M.L."/>
            <person name="Spring S."/>
        </authorList>
    </citation>
    <scope>NUCLEOTIDE SEQUENCE [LARGE SCALE GENOMIC DNA]</scope>
    <source>
        <strain evidence="9 10">L21-RPul-D2</strain>
    </source>
</reference>
<dbReference type="Proteomes" id="UP000018680">
    <property type="component" value="Chromosome"/>
</dbReference>
<dbReference type="CDD" id="cd00730">
    <property type="entry name" value="rubredoxin"/>
    <property type="match status" value="1"/>
</dbReference>
<dbReference type="FunFam" id="2.20.28.10:FF:000001">
    <property type="entry name" value="Rubredoxin"/>
    <property type="match status" value="1"/>
</dbReference>
<keyword evidence="3 6" id="KW-0479">Metal-binding</keyword>
<gene>
    <name evidence="9" type="ORF">L21SP2_2197</name>
</gene>
<dbReference type="InterPro" id="IPR024935">
    <property type="entry name" value="Rubredoxin_dom"/>
</dbReference>
<proteinExistence type="inferred from homology"/>
<dbReference type="HOGENOM" id="CLU_128747_3_3_12"/>
<dbReference type="KEGG" id="slr:L21SP2_2197"/>
<keyword evidence="2 6" id="KW-0813">Transport</keyword>
<dbReference type="PANTHER" id="PTHR47627">
    <property type="entry name" value="RUBREDOXIN"/>
    <property type="match status" value="1"/>
</dbReference>
<dbReference type="InterPro" id="IPR050526">
    <property type="entry name" value="Rubredoxin_ET"/>
</dbReference>
<dbReference type="AlphaFoldDB" id="V5WIX1"/>
<dbReference type="RefSeq" id="WP_024268464.1">
    <property type="nucleotide sequence ID" value="NC_023035.1"/>
</dbReference>
<dbReference type="OrthoDB" id="9799749at2"/>
<dbReference type="PROSITE" id="PS50903">
    <property type="entry name" value="RUBREDOXIN_LIKE"/>
    <property type="match status" value="1"/>
</dbReference>
<keyword evidence="4 6" id="KW-0249">Electron transport</keyword>
<evidence type="ECO:0000313" key="10">
    <source>
        <dbReference type="Proteomes" id="UP000018680"/>
    </source>
</evidence>
<evidence type="ECO:0000256" key="4">
    <source>
        <dbReference type="ARBA" id="ARBA00022982"/>
    </source>
</evidence>
<dbReference type="NCBIfam" id="NF045768">
    <property type="entry name" value="RubredRD"/>
    <property type="match status" value="1"/>
</dbReference>
<comment type="similarity">
    <text evidence="1 6">Belongs to the rubredoxin family.</text>
</comment>
<organism evidence="9 10">
    <name type="scientific">Salinispira pacifica</name>
    <dbReference type="NCBI Taxonomy" id="1307761"/>
    <lineage>
        <taxon>Bacteria</taxon>
        <taxon>Pseudomonadati</taxon>
        <taxon>Spirochaetota</taxon>
        <taxon>Spirochaetia</taxon>
        <taxon>Spirochaetales</taxon>
        <taxon>Spirochaetaceae</taxon>
        <taxon>Salinispira</taxon>
    </lineage>
</organism>
<dbReference type="Pfam" id="PF00301">
    <property type="entry name" value="Rubredoxin"/>
    <property type="match status" value="1"/>
</dbReference>
<dbReference type="eggNOG" id="COG1773">
    <property type="taxonomic scope" value="Bacteria"/>
</dbReference>
<accession>V5WIX1</accession>
<evidence type="ECO:0000256" key="3">
    <source>
        <dbReference type="ARBA" id="ARBA00022723"/>
    </source>
</evidence>
<dbReference type="InterPro" id="IPR018527">
    <property type="entry name" value="Rubredoxin_Fe_BS"/>
</dbReference>
<comment type="cofactor">
    <cofactor evidence="6 7">
        <name>Fe(3+)</name>
        <dbReference type="ChEBI" id="CHEBI:29034"/>
    </cofactor>
    <text evidence="6 7">Binds 1 Fe(3+) ion per subunit.</text>
</comment>